<organism evidence="3 4">
    <name type="scientific">Candidatus Wallbacteria bacterium HGW-Wallbacteria-1</name>
    <dbReference type="NCBI Taxonomy" id="2013854"/>
    <lineage>
        <taxon>Bacteria</taxon>
        <taxon>Candidatus Walliibacteriota</taxon>
    </lineage>
</organism>
<dbReference type="SMART" id="SM00471">
    <property type="entry name" value="HDc"/>
    <property type="match status" value="1"/>
</dbReference>
<dbReference type="Gene3D" id="1.10.3210.10">
    <property type="entry name" value="Hypothetical protein af1432"/>
    <property type="match status" value="1"/>
</dbReference>
<name>A0A2N1PPJ0_9BACT</name>
<keyword evidence="1 3" id="KW-0378">Hydrolase</keyword>
<evidence type="ECO:0000259" key="2">
    <source>
        <dbReference type="SMART" id="SM00471"/>
    </source>
</evidence>
<gene>
    <name evidence="3" type="ORF">CVV64_10920</name>
</gene>
<dbReference type="InterPro" id="IPR006674">
    <property type="entry name" value="HD_domain"/>
</dbReference>
<dbReference type="InterPro" id="IPR003607">
    <property type="entry name" value="HD/PDEase_dom"/>
</dbReference>
<dbReference type="AlphaFoldDB" id="A0A2N1PPJ0"/>
<evidence type="ECO:0000256" key="1">
    <source>
        <dbReference type="ARBA" id="ARBA00022801"/>
    </source>
</evidence>
<dbReference type="SUPFAM" id="SSF109604">
    <property type="entry name" value="HD-domain/PDEase-like"/>
    <property type="match status" value="1"/>
</dbReference>
<dbReference type="EMBL" id="PGXC01000007">
    <property type="protein sequence ID" value="PKK90250.1"/>
    <property type="molecule type" value="Genomic_DNA"/>
</dbReference>
<evidence type="ECO:0000313" key="3">
    <source>
        <dbReference type="EMBL" id="PKK90250.1"/>
    </source>
</evidence>
<sequence length="388" mass="44610">MNSSPVLNRSKLLEIREEILLREDSQLSKMASKSADGFRLREHDLVEDLRTPYVIDRDKIIYSGAYRRYQGKTQVVYFPAKVSEVVSNRSLHTFYVTNIAMTVGKYLGLNLELLQAIALGHDLGHAPFGHDGETMLSALWEKSENREFHHNIQSYYIVDHVAYKGRGLNLTLQTKDGIICHDGEVRNTRLRPPREVSARERIQELNRYIAEKEAGKKPVIVPWTMEGCVVRITDVIAYIGQDIEDAIRFGLITRDQVPPVLGKTNGEIIDNLLSDLISESYGQDWLGLSAEMSTRLEELKAWNYANIYKNPGLNKHRDKISRCFQILFDRYCNDIECKSKSSQVWKDFLSDKAEEYMESYSTVEKVKDFIAGMSDSYFVKCIEEYIVP</sequence>
<reference evidence="3 4" key="1">
    <citation type="journal article" date="2017" name="ISME J.">
        <title>Potential for microbial H2 and metal transformations associated with novel bacteria and archaea in deep terrestrial subsurface sediments.</title>
        <authorList>
            <person name="Hernsdorf A.W."/>
            <person name="Amano Y."/>
            <person name="Miyakawa K."/>
            <person name="Ise K."/>
            <person name="Suzuki Y."/>
            <person name="Anantharaman K."/>
            <person name="Probst A."/>
            <person name="Burstein D."/>
            <person name="Thomas B.C."/>
            <person name="Banfield J.F."/>
        </authorList>
    </citation>
    <scope>NUCLEOTIDE SEQUENCE [LARGE SCALE GENOMIC DNA]</scope>
    <source>
        <strain evidence="3">HGW-Wallbacteria-1</strain>
    </source>
</reference>
<dbReference type="Pfam" id="PF13286">
    <property type="entry name" value="HD_assoc"/>
    <property type="match status" value="1"/>
</dbReference>
<dbReference type="Proteomes" id="UP000233256">
    <property type="component" value="Unassembled WGS sequence"/>
</dbReference>
<accession>A0A2N1PPJ0</accession>
<dbReference type="CDD" id="cd00077">
    <property type="entry name" value="HDc"/>
    <property type="match status" value="1"/>
</dbReference>
<protein>
    <submittedName>
        <fullName evidence="3">dGTP triphosphohydrolase</fullName>
    </submittedName>
</protein>
<evidence type="ECO:0000313" key="4">
    <source>
        <dbReference type="Proteomes" id="UP000233256"/>
    </source>
</evidence>
<feature type="domain" description="HD/PDEase" evidence="2">
    <location>
        <begin position="85"/>
        <end position="248"/>
    </location>
</feature>
<dbReference type="Pfam" id="PF01966">
    <property type="entry name" value="HD"/>
    <property type="match status" value="1"/>
</dbReference>
<dbReference type="GO" id="GO:0016787">
    <property type="term" value="F:hydrolase activity"/>
    <property type="evidence" value="ECO:0007669"/>
    <property type="project" value="UniProtKB-KW"/>
</dbReference>
<dbReference type="InterPro" id="IPR026875">
    <property type="entry name" value="PHydrolase_assoc_dom"/>
</dbReference>
<proteinExistence type="predicted"/>
<comment type="caution">
    <text evidence="3">The sequence shown here is derived from an EMBL/GenBank/DDBJ whole genome shotgun (WGS) entry which is preliminary data.</text>
</comment>